<protein>
    <submittedName>
        <fullName evidence="7">RNase adapter RapZ</fullName>
    </submittedName>
</protein>
<keyword evidence="2 4" id="KW-0067">ATP-binding</keyword>
<dbReference type="PIRSF" id="PIRSF005052">
    <property type="entry name" value="P-loopkin"/>
    <property type="match status" value="1"/>
</dbReference>
<evidence type="ECO:0000313" key="7">
    <source>
        <dbReference type="EMBL" id="MEO1766265.1"/>
    </source>
</evidence>
<organism evidence="7 8">
    <name type="scientific">Thiobacter aerophilum</name>
    <dbReference type="NCBI Taxonomy" id="3121275"/>
    <lineage>
        <taxon>Bacteria</taxon>
        <taxon>Pseudomonadati</taxon>
        <taxon>Pseudomonadota</taxon>
        <taxon>Betaproteobacteria</taxon>
        <taxon>Burkholderiales</taxon>
        <taxon>Thiobacteraceae</taxon>
        <taxon>Thiobacter</taxon>
    </lineage>
</organism>
<evidence type="ECO:0000259" key="5">
    <source>
        <dbReference type="Pfam" id="PF03668"/>
    </source>
</evidence>
<dbReference type="Gene3D" id="3.40.50.300">
    <property type="entry name" value="P-loop containing nucleotide triphosphate hydrolases"/>
    <property type="match status" value="1"/>
</dbReference>
<dbReference type="PANTHER" id="PTHR30448:SF0">
    <property type="entry name" value="RNASE ADAPTER PROTEIN RAPZ"/>
    <property type="match status" value="1"/>
</dbReference>
<reference evidence="7 8" key="1">
    <citation type="submission" date="2024-02" db="EMBL/GenBank/DDBJ databases">
        <title>New thermophilic sulfur-oxidizing bacteria from a hot springs of the Uzon caldera (Kamchatka, Russia).</title>
        <authorList>
            <person name="Dukat A.M."/>
            <person name="Elcheninov A.G."/>
            <person name="Frolov E.N."/>
        </authorList>
    </citation>
    <scope>NUCLEOTIDE SEQUENCE [LARGE SCALE GENOMIC DNA]</scope>
    <source>
        <strain evidence="7 8">AK1</strain>
    </source>
</reference>
<dbReference type="NCBIfam" id="NF003828">
    <property type="entry name" value="PRK05416.1"/>
    <property type="match status" value="1"/>
</dbReference>
<evidence type="ECO:0000256" key="2">
    <source>
        <dbReference type="ARBA" id="ARBA00022840"/>
    </source>
</evidence>
<keyword evidence="3 4" id="KW-0342">GTP-binding</keyword>
<feature type="binding site" evidence="4">
    <location>
        <begin position="8"/>
        <end position="15"/>
    </location>
    <ligand>
        <name>ATP</name>
        <dbReference type="ChEBI" id="CHEBI:30616"/>
    </ligand>
</feature>
<dbReference type="Pfam" id="PF03668">
    <property type="entry name" value="RapZ-like_N"/>
    <property type="match status" value="1"/>
</dbReference>
<evidence type="ECO:0000256" key="3">
    <source>
        <dbReference type="ARBA" id="ARBA00023134"/>
    </source>
</evidence>
<dbReference type="InterPro" id="IPR053931">
    <property type="entry name" value="RapZ_C"/>
</dbReference>
<dbReference type="RefSeq" id="WP_347307183.1">
    <property type="nucleotide sequence ID" value="NZ_JBAJEX010000002.1"/>
</dbReference>
<accession>A0ABV0EE14</accession>
<feature type="binding site" evidence="4">
    <location>
        <begin position="57"/>
        <end position="60"/>
    </location>
    <ligand>
        <name>GTP</name>
        <dbReference type="ChEBI" id="CHEBI:37565"/>
    </ligand>
</feature>
<comment type="caution">
    <text evidence="7">The sequence shown here is derived from an EMBL/GenBank/DDBJ whole genome shotgun (WGS) entry which is preliminary data.</text>
</comment>
<keyword evidence="8" id="KW-1185">Reference proteome</keyword>
<evidence type="ECO:0000256" key="4">
    <source>
        <dbReference type="HAMAP-Rule" id="MF_00636"/>
    </source>
</evidence>
<dbReference type="InterPro" id="IPR053930">
    <property type="entry name" value="RapZ-like_N"/>
</dbReference>
<feature type="domain" description="RapZ-like N-terminal" evidence="5">
    <location>
        <begin position="1"/>
        <end position="153"/>
    </location>
</feature>
<dbReference type="HAMAP" id="MF_00636">
    <property type="entry name" value="RapZ_like"/>
    <property type="match status" value="1"/>
</dbReference>
<dbReference type="Proteomes" id="UP001482231">
    <property type="component" value="Unassembled WGS sequence"/>
</dbReference>
<keyword evidence="1 4" id="KW-0547">Nucleotide-binding</keyword>
<dbReference type="EMBL" id="JBAJEX010000002">
    <property type="protein sequence ID" value="MEO1766265.1"/>
    <property type="molecule type" value="Genomic_DNA"/>
</dbReference>
<evidence type="ECO:0000256" key="1">
    <source>
        <dbReference type="ARBA" id="ARBA00022741"/>
    </source>
</evidence>
<name>A0ABV0EE14_9BURK</name>
<evidence type="ECO:0000259" key="6">
    <source>
        <dbReference type="Pfam" id="PF22740"/>
    </source>
</evidence>
<evidence type="ECO:0000313" key="8">
    <source>
        <dbReference type="Proteomes" id="UP001482231"/>
    </source>
</evidence>
<dbReference type="Pfam" id="PF22740">
    <property type="entry name" value="PapZ_C"/>
    <property type="match status" value="1"/>
</dbReference>
<gene>
    <name evidence="7" type="primary">rapZ</name>
    <name evidence="7" type="ORF">V6E02_03425</name>
</gene>
<dbReference type="InterPro" id="IPR027417">
    <property type="entry name" value="P-loop_NTPase"/>
</dbReference>
<dbReference type="SUPFAM" id="SSF52540">
    <property type="entry name" value="P-loop containing nucleoside triphosphate hydrolases"/>
    <property type="match status" value="1"/>
</dbReference>
<sequence length="279" mass="31594">MQVILVSGLSGSGKSIVLNVLEDAGFYCVDNLPVEFLPTLIELLHDEGRGQVAISIDARTGHTLSQLPQQVHALRHQGIDVRVLFLEANTETLVKRYSETRRRHPLSDGKRTLPECVEAEREALAEIGELGHHIDTSELSPNTLRSWVKDFLALDRSRITLLFESFGFKHGLPLDADFVFDVRCVPNPYYDPRLRPLTGLDAPVIEFIERQEAAIGMLADIRYFIEKWLPAFVRDNRAYLTVAIGCTGGQHRSVYFAERLAERFRAEYQVLVRHRGLTS</sequence>
<proteinExistence type="inferred from homology"/>
<dbReference type="PANTHER" id="PTHR30448">
    <property type="entry name" value="RNASE ADAPTER PROTEIN RAPZ"/>
    <property type="match status" value="1"/>
</dbReference>
<feature type="domain" description="RapZ C-terminal" evidence="6">
    <location>
        <begin position="160"/>
        <end position="277"/>
    </location>
</feature>
<dbReference type="InterPro" id="IPR005337">
    <property type="entry name" value="RapZ-like"/>
</dbReference>